<gene>
    <name evidence="2" type="ORF">SAMN05421644_11219</name>
</gene>
<reference evidence="3" key="1">
    <citation type="submission" date="2016-10" db="EMBL/GenBank/DDBJ databases">
        <authorList>
            <person name="Varghese N."/>
            <person name="Submissions S."/>
        </authorList>
    </citation>
    <scope>NUCLEOTIDE SEQUENCE [LARGE SCALE GENOMIC DNA]</scope>
    <source>
        <strain evidence="3">DSM 173</strain>
    </source>
</reference>
<evidence type="ECO:0000313" key="2">
    <source>
        <dbReference type="EMBL" id="SDX75700.1"/>
    </source>
</evidence>
<feature type="compositionally biased region" description="Polar residues" evidence="1">
    <location>
        <begin position="1"/>
        <end position="15"/>
    </location>
</feature>
<organism evidence="2 3">
    <name type="scientific">Allochromatium warmingii</name>
    <name type="common">Chromatium warmingii</name>
    <dbReference type="NCBI Taxonomy" id="61595"/>
    <lineage>
        <taxon>Bacteria</taxon>
        <taxon>Pseudomonadati</taxon>
        <taxon>Pseudomonadota</taxon>
        <taxon>Gammaproteobacteria</taxon>
        <taxon>Chromatiales</taxon>
        <taxon>Chromatiaceae</taxon>
        <taxon>Allochromatium</taxon>
    </lineage>
</organism>
<feature type="region of interest" description="Disordered" evidence="1">
    <location>
        <begin position="1"/>
        <end position="50"/>
    </location>
</feature>
<proteinExistence type="predicted"/>
<dbReference type="AlphaFoldDB" id="A0A1H3EAR9"/>
<dbReference type="STRING" id="61595.SAMN05421644_11219"/>
<accession>A0A1H3EAR9</accession>
<evidence type="ECO:0000313" key="3">
    <source>
        <dbReference type="Proteomes" id="UP000198672"/>
    </source>
</evidence>
<sequence length="50" mass="5565">MFVLPNNLSQVSTSAHQRDAQALTLPVDPGRIPELNPEDDPEWLRPTARA</sequence>
<dbReference type="RefSeq" id="WP_177168994.1">
    <property type="nucleotide sequence ID" value="NZ_FNOW01000012.1"/>
</dbReference>
<name>A0A1H3EAR9_ALLWA</name>
<keyword evidence="3" id="KW-1185">Reference proteome</keyword>
<dbReference type="EMBL" id="FNOW01000012">
    <property type="protein sequence ID" value="SDX75700.1"/>
    <property type="molecule type" value="Genomic_DNA"/>
</dbReference>
<protein>
    <submittedName>
        <fullName evidence="2">Uncharacterized protein</fullName>
    </submittedName>
</protein>
<evidence type="ECO:0000256" key="1">
    <source>
        <dbReference type="SAM" id="MobiDB-lite"/>
    </source>
</evidence>
<dbReference type="Proteomes" id="UP000198672">
    <property type="component" value="Unassembled WGS sequence"/>
</dbReference>